<dbReference type="Proteomes" id="UP001148838">
    <property type="component" value="Unassembled WGS sequence"/>
</dbReference>
<dbReference type="InterPro" id="IPR032675">
    <property type="entry name" value="LRR_dom_sf"/>
</dbReference>
<dbReference type="SMART" id="SM00367">
    <property type="entry name" value="LRR_CC"/>
    <property type="match status" value="3"/>
</dbReference>
<evidence type="ECO:0000256" key="2">
    <source>
        <dbReference type="SAM" id="MobiDB-lite"/>
    </source>
</evidence>
<dbReference type="SUPFAM" id="SSF48371">
    <property type="entry name" value="ARM repeat"/>
    <property type="match status" value="1"/>
</dbReference>
<dbReference type="Gene3D" id="3.80.10.10">
    <property type="entry name" value="Ribonuclease Inhibitor"/>
    <property type="match status" value="2"/>
</dbReference>
<organism evidence="5 6">
    <name type="scientific">Periplaneta americana</name>
    <name type="common">American cockroach</name>
    <name type="synonym">Blatta americana</name>
    <dbReference type="NCBI Taxonomy" id="6978"/>
    <lineage>
        <taxon>Eukaryota</taxon>
        <taxon>Metazoa</taxon>
        <taxon>Ecdysozoa</taxon>
        <taxon>Arthropoda</taxon>
        <taxon>Hexapoda</taxon>
        <taxon>Insecta</taxon>
        <taxon>Pterygota</taxon>
        <taxon>Neoptera</taxon>
        <taxon>Polyneoptera</taxon>
        <taxon>Dictyoptera</taxon>
        <taxon>Blattodea</taxon>
        <taxon>Blattoidea</taxon>
        <taxon>Blattidae</taxon>
        <taxon>Blattinae</taxon>
        <taxon>Periplaneta</taxon>
    </lineage>
</organism>
<reference evidence="5 6" key="1">
    <citation type="journal article" date="2022" name="Allergy">
        <title>Genome assembly and annotation of Periplaneta americana reveal a comprehensive cockroach allergen profile.</title>
        <authorList>
            <person name="Wang L."/>
            <person name="Xiong Q."/>
            <person name="Saelim N."/>
            <person name="Wang L."/>
            <person name="Nong W."/>
            <person name="Wan A.T."/>
            <person name="Shi M."/>
            <person name="Liu X."/>
            <person name="Cao Q."/>
            <person name="Hui J.H.L."/>
            <person name="Sookrung N."/>
            <person name="Leung T.F."/>
            <person name="Tungtrongchitr A."/>
            <person name="Tsui S.K.W."/>
        </authorList>
    </citation>
    <scope>NUCLEOTIDE SEQUENCE [LARGE SCALE GENOMIC DNA]</scope>
    <source>
        <strain evidence="5">PWHHKU_190912</strain>
    </source>
</reference>
<feature type="region of interest" description="Disordered" evidence="2">
    <location>
        <begin position="807"/>
        <end position="827"/>
    </location>
</feature>
<evidence type="ECO:0000313" key="6">
    <source>
        <dbReference type="Proteomes" id="UP001148838"/>
    </source>
</evidence>
<dbReference type="PANTHER" id="PTHR12904">
    <property type="match status" value="1"/>
</dbReference>
<feature type="domain" description="Protein zer-1 homolog-like C-terminal" evidence="3">
    <location>
        <begin position="413"/>
        <end position="644"/>
    </location>
</feature>
<comment type="caution">
    <text evidence="5">The sequence shown here is derived from an EMBL/GenBank/DDBJ whole genome shotgun (WGS) entry which is preliminary data.</text>
</comment>
<sequence>WRTAEVPMTMLPFLTLCKDSAPETLLELCLKYVVDHLDTICSVDPFTKDYKLKDGLALPSEICEKILQFYQQGGHILDDRFINIFQNPQTTRLQRVHLRNSSITDDGLCSLLNQKLIELDIANCSNITEGSLVHINESGDSLLSLIIGSSVNLLPDTLFPANSHVQEKESISVYHKRGYILRTPNLRRLAVRHFIVDGEKIYFPLLLRPLHNLTYLDLSGCFDLGDLSYLCELKNLISLILYNVQRLQDAIGSLCKLVNLRHLDISQSKEKHGTFRNENQTLAMLVENLPHLASLDISGTNLAGTGVAEHSPASESQHEVSVPQTDIPGLSSRVLNPFDFLGLYGTHHEACRRHDIPARMVSGDANEDQILVAAAAYIERPDILQKVLNDLYHLFRYETCQNVNYALSIVLEAMDRHLTEKHIQISGSATLFYIVKSKERQLFGVKEKRRIICTLINGMSAHKGDDTMMRNGCLTLFQFKIPEDVLFDYERLVHILLHIVSEMEQGGFVQRIGIYLLNSLACQVDGIQKQLLGDLGAINQMLTLIEDRLARKVFDDALEVAWSTMWNVTDETAVNCQRFLDGRGMEFFLGCLSTFPDKEELLRNMMGLLGNVAEVKILRHRLMTSQFVSVFADLLDSCSDGIEVLTIRYTLFVSFWGILECSKLSTAISAAIFREVRSEQKVIRSHLRQVKDSLGLRTPGIYKIPCACGEVYIGQTGCTIEDRIKEHKRNLRLYYPEKSAVAQHIIEKEHRILFDHTKVINKSSHYWERTIKEAIEIKLEKNNFHRDGGLQLSQAWTLALDQLRPSYKQGHEDHGPRTATDSNWQNRARCPPNFTQESREGQSLRGMTIPGPDWPIRQPIPFHLRKPNIYITFDFLFGPHFPENGCRDSSRKLGAFQNPNSADIPRKHISVSYNAAGVLSHMASDGPAAWTLKSPRREDVLQRMVAAIERWDLHTERNINYRSFEPILYLSKIYHTPECQHWAVWALANLTKVYPSRYCSLVEMEGGLNILEEIIHNDKPYARIKELAAMVILHCKQYREKDTVNTDAPLDG</sequence>
<feature type="domain" description="Zer-1-like leucine-rich repeats region" evidence="4">
    <location>
        <begin position="206"/>
        <end position="346"/>
    </location>
</feature>
<evidence type="ECO:0000259" key="4">
    <source>
        <dbReference type="Pfam" id="PF25013"/>
    </source>
</evidence>
<dbReference type="InterPro" id="IPR011989">
    <property type="entry name" value="ARM-like"/>
</dbReference>
<dbReference type="PANTHER" id="PTHR12904:SF23">
    <property type="entry name" value="PROTEIN ZER-1 HOMOLOG"/>
    <property type="match status" value="1"/>
</dbReference>
<evidence type="ECO:0000313" key="5">
    <source>
        <dbReference type="EMBL" id="KAJ4438815.1"/>
    </source>
</evidence>
<dbReference type="CDD" id="cd10442">
    <property type="entry name" value="GIY-YIG_PLEs"/>
    <property type="match status" value="1"/>
</dbReference>
<dbReference type="InterPro" id="IPR055142">
    <property type="entry name" value="ZER1-like_C"/>
</dbReference>
<name>A0ABQ8SYN8_PERAM</name>
<dbReference type="Pfam" id="PF22964">
    <property type="entry name" value="ZER1-like_2nd"/>
    <property type="match status" value="2"/>
</dbReference>
<dbReference type="InterPro" id="IPR056845">
    <property type="entry name" value="LRR_Zer-1"/>
</dbReference>
<dbReference type="InterPro" id="IPR016024">
    <property type="entry name" value="ARM-type_fold"/>
</dbReference>
<gene>
    <name evidence="5" type="ORF">ANN_14767</name>
</gene>
<dbReference type="InterPro" id="IPR051341">
    <property type="entry name" value="Zyg-11_UBL_adapter"/>
</dbReference>
<dbReference type="InterPro" id="IPR006553">
    <property type="entry name" value="Leu-rich_rpt_Cys-con_subtyp"/>
</dbReference>
<dbReference type="Pfam" id="PF25013">
    <property type="entry name" value="LRR_Zer-1"/>
    <property type="match status" value="1"/>
</dbReference>
<feature type="domain" description="Protein zer-1 homolog-like C-terminal" evidence="3">
    <location>
        <begin position="906"/>
        <end position="1036"/>
    </location>
</feature>
<accession>A0ABQ8SYN8</accession>
<evidence type="ECO:0000256" key="1">
    <source>
        <dbReference type="ARBA" id="ARBA00022786"/>
    </source>
</evidence>
<keyword evidence="6" id="KW-1185">Reference proteome</keyword>
<dbReference type="Gene3D" id="1.25.10.10">
    <property type="entry name" value="Leucine-rich Repeat Variant"/>
    <property type="match status" value="2"/>
</dbReference>
<evidence type="ECO:0000259" key="3">
    <source>
        <dbReference type="Pfam" id="PF22964"/>
    </source>
</evidence>
<proteinExistence type="predicted"/>
<dbReference type="EMBL" id="JAJSOF020000019">
    <property type="protein sequence ID" value="KAJ4438815.1"/>
    <property type="molecule type" value="Genomic_DNA"/>
</dbReference>
<feature type="non-terminal residue" evidence="5">
    <location>
        <position position="1"/>
    </location>
</feature>
<keyword evidence="1" id="KW-0833">Ubl conjugation pathway</keyword>
<dbReference type="SUPFAM" id="SSF52047">
    <property type="entry name" value="RNI-like"/>
    <property type="match status" value="1"/>
</dbReference>
<protein>
    <submittedName>
        <fullName evidence="5">Uncharacterized protein</fullName>
    </submittedName>
</protein>